<feature type="compositionally biased region" description="Low complexity" evidence="2">
    <location>
        <begin position="107"/>
        <end position="149"/>
    </location>
</feature>
<comment type="subcellular location">
    <subcellularLocation>
        <location evidence="1">Nucleus</location>
    </subcellularLocation>
    <subcellularLocation>
        <location evidence="1">Cytoplasm</location>
    </subcellularLocation>
</comment>
<dbReference type="InterPro" id="IPR000626">
    <property type="entry name" value="Ubiquitin-like_dom"/>
</dbReference>
<comment type="similarity">
    <text evidence="1">Belongs to the RAD23 family.</text>
</comment>
<dbReference type="PANTHER" id="PTHR10621:SF0">
    <property type="entry name" value="UV EXCISION REPAIR PROTEIN RAD23"/>
    <property type="match status" value="1"/>
</dbReference>
<dbReference type="PROSITE" id="PS50030">
    <property type="entry name" value="UBA"/>
    <property type="match status" value="2"/>
</dbReference>
<dbReference type="Gene3D" id="1.10.10.540">
    <property type="entry name" value="XPC-binding domain"/>
    <property type="match status" value="1"/>
</dbReference>
<keyword evidence="1" id="KW-0539">Nucleus</keyword>
<dbReference type="Pfam" id="PF09280">
    <property type="entry name" value="XPC-binding"/>
    <property type="match status" value="1"/>
</dbReference>
<dbReference type="SUPFAM" id="SSF54236">
    <property type="entry name" value="Ubiquitin-like"/>
    <property type="match status" value="1"/>
</dbReference>
<keyword evidence="1" id="KW-0227">DNA damage</keyword>
<dbReference type="GO" id="GO:0043161">
    <property type="term" value="P:proteasome-mediated ubiquitin-dependent protein catabolic process"/>
    <property type="evidence" value="ECO:0007669"/>
    <property type="project" value="UniProtKB-UniRule"/>
</dbReference>
<dbReference type="NCBIfam" id="TIGR00601">
    <property type="entry name" value="rad23"/>
    <property type="match status" value="1"/>
</dbReference>
<feature type="domain" description="UBA" evidence="3">
    <location>
        <begin position="360"/>
        <end position="401"/>
    </location>
</feature>
<dbReference type="InterPro" id="IPR004806">
    <property type="entry name" value="Rad23"/>
</dbReference>
<dbReference type="Pfam" id="PF00240">
    <property type="entry name" value="ubiquitin"/>
    <property type="match status" value="1"/>
</dbReference>
<comment type="function">
    <text evidence="1">Multiubiquitin chain receptor involved in modulation of proteasomal degradation. Involved in nucleotide excision repair.</text>
</comment>
<dbReference type="SMART" id="SM00213">
    <property type="entry name" value="UBQ"/>
    <property type="match status" value="1"/>
</dbReference>
<keyword evidence="1" id="KW-0234">DNA repair</keyword>
<keyword evidence="1" id="KW-0963">Cytoplasm</keyword>
<dbReference type="AlphaFoldDB" id="A0A1B7TJU5"/>
<dbReference type="Gene3D" id="3.10.20.90">
    <property type="entry name" value="Phosphatidylinositol 3-kinase Catalytic Subunit, Chain A, domain 1"/>
    <property type="match status" value="1"/>
</dbReference>
<dbReference type="InterPro" id="IPR015940">
    <property type="entry name" value="UBA"/>
</dbReference>
<protein>
    <recommendedName>
        <fullName evidence="1">UV excision repair protein RAD23</fullName>
    </recommendedName>
</protein>
<dbReference type="InterPro" id="IPR015360">
    <property type="entry name" value="XPC-bd"/>
</dbReference>
<evidence type="ECO:0000256" key="2">
    <source>
        <dbReference type="SAM" id="MobiDB-lite"/>
    </source>
</evidence>
<dbReference type="GO" id="GO:0006289">
    <property type="term" value="P:nucleotide-excision repair"/>
    <property type="evidence" value="ECO:0007669"/>
    <property type="project" value="UniProtKB-UniRule"/>
</dbReference>
<evidence type="ECO:0000259" key="3">
    <source>
        <dbReference type="PROSITE" id="PS50030"/>
    </source>
</evidence>
<dbReference type="SMART" id="SM00165">
    <property type="entry name" value="UBA"/>
    <property type="match status" value="2"/>
</dbReference>
<dbReference type="InterPro" id="IPR009060">
    <property type="entry name" value="UBA-like_sf"/>
</dbReference>
<evidence type="ECO:0000313" key="5">
    <source>
        <dbReference type="EMBL" id="OBA29007.1"/>
    </source>
</evidence>
<dbReference type="Proteomes" id="UP000092321">
    <property type="component" value="Unassembled WGS sequence"/>
</dbReference>
<dbReference type="PRINTS" id="PR01839">
    <property type="entry name" value="RAD23PROTEIN"/>
</dbReference>
<dbReference type="Gene3D" id="1.10.8.10">
    <property type="entry name" value="DNA helicase RuvA subunit, C-terminal domain"/>
    <property type="match status" value="2"/>
</dbReference>
<dbReference type="GO" id="GO:0070628">
    <property type="term" value="F:proteasome binding"/>
    <property type="evidence" value="ECO:0007669"/>
    <property type="project" value="TreeGrafter"/>
</dbReference>
<evidence type="ECO:0000256" key="1">
    <source>
        <dbReference type="RuleBase" id="RU367049"/>
    </source>
</evidence>
<proteinExistence type="inferred from homology"/>
<feature type="region of interest" description="Disordered" evidence="2">
    <location>
        <begin position="79"/>
        <end position="152"/>
    </location>
</feature>
<dbReference type="InterPro" id="IPR036353">
    <property type="entry name" value="XPC-bd_sf"/>
</dbReference>
<accession>A0A1B7TJU5</accession>
<dbReference type="GO" id="GO:0005654">
    <property type="term" value="C:nucleoplasm"/>
    <property type="evidence" value="ECO:0007669"/>
    <property type="project" value="TreeGrafter"/>
</dbReference>
<dbReference type="InterPro" id="IPR029071">
    <property type="entry name" value="Ubiquitin-like_domsf"/>
</dbReference>
<dbReference type="PANTHER" id="PTHR10621">
    <property type="entry name" value="UV EXCISION REPAIR PROTEIN RAD23"/>
    <property type="match status" value="1"/>
</dbReference>
<feature type="domain" description="UBA" evidence="3">
    <location>
        <begin position="149"/>
        <end position="194"/>
    </location>
</feature>
<comment type="caution">
    <text evidence="5">The sequence shown here is derived from an EMBL/GenBank/DDBJ whole genome shotgun (WGS) entry which is preliminary data.</text>
</comment>
<dbReference type="GO" id="GO:0043130">
    <property type="term" value="F:ubiquitin binding"/>
    <property type="evidence" value="ECO:0007669"/>
    <property type="project" value="UniProtKB-UniRule"/>
</dbReference>
<organism evidence="5 6">
    <name type="scientific">Hanseniaspora valbyensis NRRL Y-1626</name>
    <dbReference type="NCBI Taxonomy" id="766949"/>
    <lineage>
        <taxon>Eukaryota</taxon>
        <taxon>Fungi</taxon>
        <taxon>Dikarya</taxon>
        <taxon>Ascomycota</taxon>
        <taxon>Saccharomycotina</taxon>
        <taxon>Saccharomycetes</taxon>
        <taxon>Saccharomycodales</taxon>
        <taxon>Saccharomycodaceae</taxon>
        <taxon>Hanseniaspora</taxon>
    </lineage>
</organism>
<evidence type="ECO:0000313" key="6">
    <source>
        <dbReference type="Proteomes" id="UP000092321"/>
    </source>
</evidence>
<gene>
    <name evidence="5" type="ORF">HANVADRAFT_20482</name>
</gene>
<dbReference type="CDD" id="cd14281">
    <property type="entry name" value="UBA2_Rad23_like"/>
    <property type="match status" value="1"/>
</dbReference>
<feature type="region of interest" description="Disordered" evidence="2">
    <location>
        <begin position="200"/>
        <end position="228"/>
    </location>
</feature>
<dbReference type="PROSITE" id="PS50053">
    <property type="entry name" value="UBIQUITIN_2"/>
    <property type="match status" value="1"/>
</dbReference>
<dbReference type="GO" id="GO:0005829">
    <property type="term" value="C:cytosol"/>
    <property type="evidence" value="ECO:0007669"/>
    <property type="project" value="TreeGrafter"/>
</dbReference>
<dbReference type="EMBL" id="LXPE01000001">
    <property type="protein sequence ID" value="OBA29007.1"/>
    <property type="molecule type" value="Genomic_DNA"/>
</dbReference>
<dbReference type="SUPFAM" id="SSF46934">
    <property type="entry name" value="UBA-like"/>
    <property type="match status" value="2"/>
</dbReference>
<dbReference type="GO" id="GO:0003684">
    <property type="term" value="F:damaged DNA binding"/>
    <property type="evidence" value="ECO:0007669"/>
    <property type="project" value="UniProtKB-UniRule"/>
</dbReference>
<dbReference type="GO" id="GO:0031593">
    <property type="term" value="F:polyubiquitin modification-dependent protein binding"/>
    <property type="evidence" value="ECO:0007669"/>
    <property type="project" value="UniProtKB-UniRule"/>
</dbReference>
<dbReference type="FunFam" id="1.10.8.10:FF:000002">
    <property type="entry name" value="UV excision repair protein RAD23 homolog"/>
    <property type="match status" value="1"/>
</dbReference>
<dbReference type="Pfam" id="PF00627">
    <property type="entry name" value="UBA"/>
    <property type="match status" value="1"/>
</dbReference>
<dbReference type="OrthoDB" id="419317at2759"/>
<keyword evidence="6" id="KW-1185">Reference proteome</keyword>
<name>A0A1B7TJU5_9ASCO</name>
<reference evidence="6" key="1">
    <citation type="journal article" date="2016" name="Proc. Natl. Acad. Sci. U.S.A.">
        <title>Comparative genomics of biotechnologically important yeasts.</title>
        <authorList>
            <person name="Riley R."/>
            <person name="Haridas S."/>
            <person name="Wolfe K.H."/>
            <person name="Lopes M.R."/>
            <person name="Hittinger C.T."/>
            <person name="Goeker M."/>
            <person name="Salamov A.A."/>
            <person name="Wisecaver J.H."/>
            <person name="Long T.M."/>
            <person name="Calvey C.H."/>
            <person name="Aerts A.L."/>
            <person name="Barry K.W."/>
            <person name="Choi C."/>
            <person name="Clum A."/>
            <person name="Coughlan A.Y."/>
            <person name="Deshpande S."/>
            <person name="Douglass A.P."/>
            <person name="Hanson S.J."/>
            <person name="Klenk H.-P."/>
            <person name="LaButti K.M."/>
            <person name="Lapidus A."/>
            <person name="Lindquist E.A."/>
            <person name="Lipzen A.M."/>
            <person name="Meier-Kolthoff J.P."/>
            <person name="Ohm R.A."/>
            <person name="Otillar R.P."/>
            <person name="Pangilinan J.L."/>
            <person name="Peng Y."/>
            <person name="Rokas A."/>
            <person name="Rosa C.A."/>
            <person name="Scheuner C."/>
            <person name="Sibirny A.A."/>
            <person name="Slot J.C."/>
            <person name="Stielow J.B."/>
            <person name="Sun H."/>
            <person name="Kurtzman C.P."/>
            <person name="Blackwell M."/>
            <person name="Grigoriev I.V."/>
            <person name="Jeffries T.W."/>
        </authorList>
    </citation>
    <scope>NUCLEOTIDE SEQUENCE [LARGE SCALE GENOMIC DNA]</scope>
    <source>
        <strain evidence="6">NRRL Y-1626</strain>
    </source>
</reference>
<dbReference type="SUPFAM" id="SSF101238">
    <property type="entry name" value="XPC-binding domain"/>
    <property type="match status" value="1"/>
</dbReference>
<feature type="domain" description="Ubiquitin-like" evidence="4">
    <location>
        <begin position="1"/>
        <end position="78"/>
    </location>
</feature>
<sequence length="404" mass="42338">MQVKFKDLKKNIHTVECEPTDTIVQLKESLANILKLDTATNDIKLIFSGTILKNDQSVSDSKLVNESVVSFLVKKVKAKTPTPQPSKSVEPVKVVDPVSEPATESQTNNTTSAPAPATSTVAATTTTAVPTSIASTHNNNNNAAASTSSETEDAAYRQSASVLMELGYSEQQVMAALRMSNGDADRACEILMSGLLSEEQAATENQQNASTNAASSAADGGNDDDDDEDLFAAAANAVGGSGSSRVASRAGAASDNQITLTMDDLVSLRQIANGDTTQLPAFLENMSQRLPQFNELIQSNPEMFLSMLLDSLQGNLGSLGNIGGAFTAASGGNSASASGSSTGGTGSAAFPLQQLEAQLSESEKEAINRLCELGFDRVLVIQIYLACDKNEEIAANMLFTEYAD</sequence>
<feature type="compositionally biased region" description="Low complexity" evidence="2">
    <location>
        <begin position="200"/>
        <end position="220"/>
    </location>
</feature>
<evidence type="ECO:0000259" key="4">
    <source>
        <dbReference type="PROSITE" id="PS50053"/>
    </source>
</evidence>